<evidence type="ECO:0000313" key="2">
    <source>
        <dbReference type="Proteomes" id="UP001347796"/>
    </source>
</evidence>
<protein>
    <submittedName>
        <fullName evidence="1">Uncharacterized protein</fullName>
    </submittedName>
</protein>
<dbReference type="Proteomes" id="UP001347796">
    <property type="component" value="Unassembled WGS sequence"/>
</dbReference>
<evidence type="ECO:0000313" key="1">
    <source>
        <dbReference type="EMBL" id="KAK6175186.1"/>
    </source>
</evidence>
<dbReference type="EMBL" id="JAZGQO010000010">
    <property type="protein sequence ID" value="KAK6175186.1"/>
    <property type="molecule type" value="Genomic_DNA"/>
</dbReference>
<organism evidence="1 2">
    <name type="scientific">Patella caerulea</name>
    <name type="common">Rayed Mediterranean limpet</name>
    <dbReference type="NCBI Taxonomy" id="87958"/>
    <lineage>
        <taxon>Eukaryota</taxon>
        <taxon>Metazoa</taxon>
        <taxon>Spiralia</taxon>
        <taxon>Lophotrochozoa</taxon>
        <taxon>Mollusca</taxon>
        <taxon>Gastropoda</taxon>
        <taxon>Patellogastropoda</taxon>
        <taxon>Patelloidea</taxon>
        <taxon>Patellidae</taxon>
        <taxon>Patella</taxon>
    </lineage>
</organism>
<keyword evidence="2" id="KW-1185">Reference proteome</keyword>
<gene>
    <name evidence="1" type="ORF">SNE40_013701</name>
</gene>
<accession>A0AAN8JC45</accession>
<comment type="caution">
    <text evidence="1">The sequence shown here is derived from an EMBL/GenBank/DDBJ whole genome shotgun (WGS) entry which is preliminary data.</text>
</comment>
<name>A0AAN8JC45_PATCE</name>
<proteinExistence type="predicted"/>
<reference evidence="1 2" key="1">
    <citation type="submission" date="2024-01" db="EMBL/GenBank/DDBJ databases">
        <title>The genome of the rayed Mediterranean limpet Patella caerulea (Linnaeus, 1758).</title>
        <authorList>
            <person name="Anh-Thu Weber A."/>
            <person name="Halstead-Nussloch G."/>
        </authorList>
    </citation>
    <scope>NUCLEOTIDE SEQUENCE [LARGE SCALE GENOMIC DNA]</scope>
    <source>
        <strain evidence="1">AATW-2023a</strain>
        <tissue evidence="1">Whole specimen</tissue>
    </source>
</reference>
<dbReference type="AlphaFoldDB" id="A0AAN8JC45"/>
<sequence length="612" mass="67905">MIDSGYQYGVNDRVDFNFDISFTSMNTTNLTIDIYGDSLQFESEISQVSMAWSIVPGDGDNSTFSPYVHGSTTTEELVKLSSVYRIQIDDFPESSWNFTGNFTAVVSDTAGPGSLVRGIIDLKFSIDNDSYSDQLVSDYVYTLPLRIWPVPHNGSLTLQAPLLNEVYMTFTEGTVTPKVTVTTPFDNSSKEVTITMQRISANATHGISDSDIDSLTSSYSYFRSTPETYQNDIGILQLPTVSRTDQDVYNESEIVVKVRGRLEDFTDISSVSKLDVGLGVMFGKTMIWVSKTVADIGVGVQPGERRPVLSLDMYQVCVIPNQERFDVTVSIVGRHTSASTATAYNVTLFLYAMDSMTHVSYALSLAKGYRSKWNTSGNVRTYEVERITFSTPMHTSVVEQIDMSTVAMQQAEDFVVMAEIGYTDRWVNDVEFWSGLQYVKLDLPRRCAQKLRWTHSTNCSCIHNPILTNCGCCDAGACQCGERNPTTCLPCDILTLCEPTIAGFVDYYSNLDDSEESTIVCDAFHKYRPGRKETSCYRQFNNEQPDQALSASVAVVLGVDTLTRILYGISNHGLAYVRSADGGLTWISISPKLYSNMASTGHFKLSSLVNIN</sequence>